<dbReference type="PROSITE" id="PS51724">
    <property type="entry name" value="SPOR"/>
    <property type="match status" value="1"/>
</dbReference>
<dbReference type="Pfam" id="PF05036">
    <property type="entry name" value="SPOR"/>
    <property type="match status" value="1"/>
</dbReference>
<comment type="caution">
    <text evidence="3">The sequence shown here is derived from an EMBL/GenBank/DDBJ whole genome shotgun (WGS) entry which is preliminary data.</text>
</comment>
<dbReference type="Gene3D" id="3.30.70.1070">
    <property type="entry name" value="Sporulation related repeat"/>
    <property type="match status" value="1"/>
</dbReference>
<evidence type="ECO:0000259" key="2">
    <source>
        <dbReference type="PROSITE" id="PS51724"/>
    </source>
</evidence>
<feature type="region of interest" description="Disordered" evidence="1">
    <location>
        <begin position="316"/>
        <end position="345"/>
    </location>
</feature>
<proteinExistence type="predicted"/>
<evidence type="ECO:0000313" key="4">
    <source>
        <dbReference type="Proteomes" id="UP000237718"/>
    </source>
</evidence>
<dbReference type="EMBL" id="PVUF01000010">
    <property type="protein sequence ID" value="PRZ46423.1"/>
    <property type="molecule type" value="Genomic_DNA"/>
</dbReference>
<dbReference type="RefSeq" id="WP_106164544.1">
    <property type="nucleotide sequence ID" value="NZ_PVUF01000010.1"/>
</dbReference>
<dbReference type="InterPro" id="IPR007730">
    <property type="entry name" value="SPOR-like_dom"/>
</dbReference>
<dbReference type="OrthoDB" id="8479416at2"/>
<gene>
    <name evidence="3" type="ORF">CLV89_11094</name>
</gene>
<protein>
    <submittedName>
        <fullName evidence="3">Sporulation related protein</fullName>
    </submittedName>
</protein>
<evidence type="ECO:0000313" key="3">
    <source>
        <dbReference type="EMBL" id="PRZ46423.1"/>
    </source>
</evidence>
<dbReference type="GO" id="GO:0042834">
    <property type="term" value="F:peptidoglycan binding"/>
    <property type="evidence" value="ECO:0007669"/>
    <property type="project" value="InterPro"/>
</dbReference>
<accession>A0A2T1ACV4</accession>
<dbReference type="AlphaFoldDB" id="A0A2T1ACV4"/>
<sequence>MAYFAQVGAGAPSSNGDGDTGGSAFDPFSSHQYSRAPAQDHAQDNMAAAAIEAAEPVTETPYPNFGLRQSPSVNVGTFSGAGNYDNAGDYPEAGYDYVSDYGDGFGGDEEELFAPQPARGELGRMAAFLGAAASIALVVSISVWGYKLIMRDVSGVPVVSAVAGPMRVAPAEPGGETADNQGLAVNSVAANGIAEDPADTLRLAPETIALTEDDQPIPALTQAAEDEAALEAEYAAEDAQAPVAEDELQSAEIEDVSPLEQRNNDIDALVASLTDGAVPLEDLRETSASIVQPDPLDTADVAIARVPAAIRNAPGVRETPRPQVRPARFAPAPAARESAAQPEQRTVDIDPKSLAVGTRLAQLGAFESAEVARSEWTRISANFGEFFDDKARVVQRAESGGRIFYRLRAHGFEDLSDARRFCSALVAGNADCIPVTMR</sequence>
<dbReference type="InterPro" id="IPR036680">
    <property type="entry name" value="SPOR-like_sf"/>
</dbReference>
<evidence type="ECO:0000256" key="1">
    <source>
        <dbReference type="SAM" id="MobiDB-lite"/>
    </source>
</evidence>
<feature type="domain" description="SPOR" evidence="2">
    <location>
        <begin position="353"/>
        <end position="438"/>
    </location>
</feature>
<feature type="compositionally biased region" description="Low complexity" evidence="1">
    <location>
        <begin position="321"/>
        <end position="344"/>
    </location>
</feature>
<reference evidence="3 4" key="1">
    <citation type="submission" date="2018-03" db="EMBL/GenBank/DDBJ databases">
        <title>Genomic Encyclopedia of Archaeal and Bacterial Type Strains, Phase II (KMG-II): from individual species to whole genera.</title>
        <authorList>
            <person name="Goeker M."/>
        </authorList>
    </citation>
    <scope>NUCLEOTIDE SEQUENCE [LARGE SCALE GENOMIC DNA]</scope>
    <source>
        <strain evidence="3 4">DSM 25328</strain>
    </source>
</reference>
<organism evidence="3 4">
    <name type="scientific">Tritonibacter scottomollicae</name>
    <name type="common">Epibacterium scottomollicae</name>
    <dbReference type="NCBI Taxonomy" id="483013"/>
    <lineage>
        <taxon>Bacteria</taxon>
        <taxon>Pseudomonadati</taxon>
        <taxon>Pseudomonadota</taxon>
        <taxon>Alphaproteobacteria</taxon>
        <taxon>Rhodobacterales</taxon>
        <taxon>Paracoccaceae</taxon>
        <taxon>Tritonibacter</taxon>
    </lineage>
</organism>
<dbReference type="Proteomes" id="UP000237718">
    <property type="component" value="Unassembled WGS sequence"/>
</dbReference>
<name>A0A2T1ACV4_TRISK</name>
<feature type="region of interest" description="Disordered" evidence="1">
    <location>
        <begin position="7"/>
        <end position="44"/>
    </location>
</feature>